<dbReference type="AlphaFoldDB" id="A0A0F3KYM0"/>
<dbReference type="Gene3D" id="3.40.390.10">
    <property type="entry name" value="Collagenase (Catalytic Domain)"/>
    <property type="match status" value="1"/>
</dbReference>
<gene>
    <name evidence="2" type="ORF">VI08_05570</name>
</gene>
<dbReference type="Proteomes" id="UP000033651">
    <property type="component" value="Unassembled WGS sequence"/>
</dbReference>
<reference evidence="2 3" key="1">
    <citation type="submission" date="2015-03" db="EMBL/GenBank/DDBJ databases">
        <title>Draft genome sequence of Luteibacter yeojuensis strain SU11.</title>
        <authorList>
            <person name="Sulaiman J."/>
            <person name="Priya K."/>
            <person name="Chan K.-G."/>
        </authorList>
    </citation>
    <scope>NUCLEOTIDE SEQUENCE [LARGE SCALE GENOMIC DNA]</scope>
    <source>
        <strain evidence="2 3">SU11</strain>
    </source>
</reference>
<dbReference type="SMART" id="SM01351">
    <property type="entry name" value="Aspzincin_M35"/>
    <property type="match status" value="1"/>
</dbReference>
<organism evidence="2 3">
    <name type="scientific">Luteibacter yeojuensis</name>
    <dbReference type="NCBI Taxonomy" id="345309"/>
    <lineage>
        <taxon>Bacteria</taxon>
        <taxon>Pseudomonadati</taxon>
        <taxon>Pseudomonadota</taxon>
        <taxon>Gammaproteobacteria</taxon>
        <taxon>Lysobacterales</taxon>
        <taxon>Rhodanobacteraceae</taxon>
        <taxon>Luteibacter</taxon>
    </lineage>
</organism>
<sequence length="224" mass="25770">MEVSLDDECTKEQRDTIYAAKSLAFQKAYAASSDMYRMYERVKGSDGQYHTVFRPHPRYERWFGVHDDSIMRDEEGFTESDNGHAYYTASRVWEHILGGPSQKLIPKCGCPGYPATTAAWSEVDTKYAVHFCDLFFKLPDVGWPDSRPGTIVHEFTHFNGEYSGTQDYEYGLKKVEDLAVRERWKAVRNASSFEYYIMDTTPYDERVADPVEGEHPLPRTTASP</sequence>
<keyword evidence="3" id="KW-1185">Reference proteome</keyword>
<protein>
    <recommendedName>
        <fullName evidence="1">Lysine-specific metallo-endopeptidase domain-containing protein</fullName>
    </recommendedName>
</protein>
<dbReference type="InterPro" id="IPR024079">
    <property type="entry name" value="MetalloPept_cat_dom_sf"/>
</dbReference>
<dbReference type="GO" id="GO:0004222">
    <property type="term" value="F:metalloendopeptidase activity"/>
    <property type="evidence" value="ECO:0007669"/>
    <property type="project" value="InterPro"/>
</dbReference>
<dbReference type="PATRIC" id="fig|345309.4.peg.255"/>
<dbReference type="EMBL" id="JZRB01000010">
    <property type="protein sequence ID" value="KJV36318.1"/>
    <property type="molecule type" value="Genomic_DNA"/>
</dbReference>
<proteinExistence type="predicted"/>
<name>A0A0F3KYM0_9GAMM</name>
<evidence type="ECO:0000313" key="2">
    <source>
        <dbReference type="EMBL" id="KJV36318.1"/>
    </source>
</evidence>
<evidence type="ECO:0000313" key="3">
    <source>
        <dbReference type="Proteomes" id="UP000033651"/>
    </source>
</evidence>
<evidence type="ECO:0000259" key="1">
    <source>
        <dbReference type="SMART" id="SM01351"/>
    </source>
</evidence>
<dbReference type="InterPro" id="IPR029463">
    <property type="entry name" value="Lys_MEP"/>
</dbReference>
<dbReference type="Pfam" id="PF14521">
    <property type="entry name" value="Aspzincin_M35"/>
    <property type="match status" value="1"/>
</dbReference>
<feature type="domain" description="Lysine-specific metallo-endopeptidase" evidence="1">
    <location>
        <begin position="48"/>
        <end position="198"/>
    </location>
</feature>
<dbReference type="SUPFAM" id="SSF55486">
    <property type="entry name" value="Metalloproteases ('zincins'), catalytic domain"/>
    <property type="match status" value="1"/>
</dbReference>
<comment type="caution">
    <text evidence="2">The sequence shown here is derived from an EMBL/GenBank/DDBJ whole genome shotgun (WGS) entry which is preliminary data.</text>
</comment>
<accession>A0A0F3KYM0</accession>